<dbReference type="EMBL" id="JAXUBE010000097">
    <property type="protein sequence ID" value="MEB2665145.1"/>
    <property type="molecule type" value="Genomic_DNA"/>
</dbReference>
<gene>
    <name evidence="1" type="ORF">U5T69_18640</name>
</gene>
<feature type="non-terminal residue" evidence="1">
    <location>
        <position position="1"/>
    </location>
</feature>
<evidence type="ECO:0000313" key="2">
    <source>
        <dbReference type="Proteomes" id="UP001324595"/>
    </source>
</evidence>
<accession>A0ABU5X9W3</accession>
<reference evidence="1 2" key="1">
    <citation type="submission" date="2023-12" db="EMBL/GenBank/DDBJ databases">
        <title>Draft Genome Sequences of Bordetella parapertussis clinical Isolates from Colombia, 2023.</title>
        <authorList>
            <person name="Montilla E.A."/>
            <person name="Rojas F."/>
            <person name="Vargas M.N."/>
            <person name="Bonilla V."/>
            <person name="Duarte C."/>
        </authorList>
    </citation>
    <scope>NUCLEOTIDE SEQUENCE [LARGE SCALE GENOMIC DNA]</scope>
    <source>
        <strain evidence="1 2">320001806</strain>
    </source>
</reference>
<comment type="caution">
    <text evidence="1">The sequence shown here is derived from an EMBL/GenBank/DDBJ whole genome shotgun (WGS) entry which is preliminary data.</text>
</comment>
<organism evidence="1 2">
    <name type="scientific">Bordetella parapertussis</name>
    <dbReference type="NCBI Taxonomy" id="519"/>
    <lineage>
        <taxon>Bacteria</taxon>
        <taxon>Pseudomonadati</taxon>
        <taxon>Pseudomonadota</taxon>
        <taxon>Betaproteobacteria</taxon>
        <taxon>Burkholderiales</taxon>
        <taxon>Alcaligenaceae</taxon>
        <taxon>Bordetella</taxon>
    </lineage>
</organism>
<proteinExistence type="predicted"/>
<name>A0ABU5X9W3_BORPP</name>
<sequence>PAPRDIPVAGRTGIANFEMVLVNMREGGMISAHDYRVARSAAVALCGGEAEAGTRVDEQWLLAVERREFMALLRTPETQARIRHTLDTGKPLRN</sequence>
<evidence type="ECO:0000313" key="1">
    <source>
        <dbReference type="EMBL" id="MEB2665145.1"/>
    </source>
</evidence>
<dbReference type="Proteomes" id="UP001324595">
    <property type="component" value="Unassembled WGS sequence"/>
</dbReference>
<protein>
    <submittedName>
        <fullName evidence="1">3-hydroxyacyl-CoA dehydrogenase</fullName>
    </submittedName>
</protein>
<keyword evidence="2" id="KW-1185">Reference proteome</keyword>